<organism evidence="3 4">
    <name type="scientific">Nephila pilipes</name>
    <name type="common">Giant wood spider</name>
    <name type="synonym">Nephila maculata</name>
    <dbReference type="NCBI Taxonomy" id="299642"/>
    <lineage>
        <taxon>Eukaryota</taxon>
        <taxon>Metazoa</taxon>
        <taxon>Ecdysozoa</taxon>
        <taxon>Arthropoda</taxon>
        <taxon>Chelicerata</taxon>
        <taxon>Arachnida</taxon>
        <taxon>Araneae</taxon>
        <taxon>Araneomorphae</taxon>
        <taxon>Entelegynae</taxon>
        <taxon>Araneoidea</taxon>
        <taxon>Nephilidae</taxon>
        <taxon>Nephila</taxon>
    </lineage>
</organism>
<feature type="transmembrane region" description="Helical" evidence="2">
    <location>
        <begin position="42"/>
        <end position="61"/>
    </location>
</feature>
<keyword evidence="4" id="KW-1185">Reference proteome</keyword>
<dbReference type="Proteomes" id="UP000887013">
    <property type="component" value="Unassembled WGS sequence"/>
</dbReference>
<keyword evidence="2" id="KW-0812">Transmembrane</keyword>
<feature type="region of interest" description="Disordered" evidence="1">
    <location>
        <begin position="1"/>
        <end position="37"/>
    </location>
</feature>
<keyword evidence="2" id="KW-1133">Transmembrane helix</keyword>
<sequence length="85" mass="9748">MAIDDPPVDSSSGFQNAEKFVRSSDEDLKKQSVPRVRKKRNAATCILFFFSLNLGFIELFFDRLSAPSKWSNWPTFVENREGCKV</sequence>
<dbReference type="AlphaFoldDB" id="A0A8X6QP71"/>
<comment type="caution">
    <text evidence="3">The sequence shown here is derived from an EMBL/GenBank/DDBJ whole genome shotgun (WGS) entry which is preliminary data.</text>
</comment>
<dbReference type="EMBL" id="BMAW01129271">
    <property type="protein sequence ID" value="GFU29718.1"/>
    <property type="molecule type" value="Genomic_DNA"/>
</dbReference>
<accession>A0A8X6QP71</accession>
<gene>
    <name evidence="3" type="ORF">NPIL_217441</name>
</gene>
<reference evidence="3" key="1">
    <citation type="submission" date="2020-08" db="EMBL/GenBank/DDBJ databases">
        <title>Multicomponent nature underlies the extraordinary mechanical properties of spider dragline silk.</title>
        <authorList>
            <person name="Kono N."/>
            <person name="Nakamura H."/>
            <person name="Mori M."/>
            <person name="Yoshida Y."/>
            <person name="Ohtoshi R."/>
            <person name="Malay A.D."/>
            <person name="Moran D.A.P."/>
            <person name="Tomita M."/>
            <person name="Numata K."/>
            <person name="Arakawa K."/>
        </authorList>
    </citation>
    <scope>NUCLEOTIDE SEQUENCE</scope>
</reference>
<evidence type="ECO:0000256" key="1">
    <source>
        <dbReference type="SAM" id="MobiDB-lite"/>
    </source>
</evidence>
<evidence type="ECO:0000313" key="4">
    <source>
        <dbReference type="Proteomes" id="UP000887013"/>
    </source>
</evidence>
<feature type="compositionally biased region" description="Basic and acidic residues" evidence="1">
    <location>
        <begin position="19"/>
        <end position="30"/>
    </location>
</feature>
<evidence type="ECO:0000256" key="2">
    <source>
        <dbReference type="SAM" id="Phobius"/>
    </source>
</evidence>
<protein>
    <submittedName>
        <fullName evidence="3">Uncharacterized protein</fullName>
    </submittedName>
</protein>
<name>A0A8X6QP71_NEPPI</name>
<proteinExistence type="predicted"/>
<keyword evidence="2" id="KW-0472">Membrane</keyword>
<evidence type="ECO:0000313" key="3">
    <source>
        <dbReference type="EMBL" id="GFU29718.1"/>
    </source>
</evidence>